<dbReference type="Proteomes" id="UP000887880">
    <property type="component" value="Genome"/>
</dbReference>
<organism evidence="1 2">
    <name type="scientific">Fusarium sacchari chrysovirus 1</name>
    <dbReference type="NCBI Taxonomy" id="2716763"/>
    <lineage>
        <taxon>Viruses</taxon>
        <taxon>Riboviria</taxon>
        <taxon>Orthornavirae</taxon>
        <taxon>Duplornaviricota</taxon>
        <taxon>Chrymotiviricetes</taxon>
        <taxon>Ghabrivirales</taxon>
        <taxon>Alphatotivirineae</taxon>
        <taxon>Chrysoviridae</taxon>
        <taxon>Betachrysovirus</taxon>
        <taxon>Betachrysovirus foxyspori</taxon>
    </lineage>
</organism>
<evidence type="ECO:0000313" key="1">
    <source>
        <dbReference type="EMBL" id="QIQ28420.1"/>
    </source>
</evidence>
<name>A0A6G9IVA0_9VIRU</name>
<evidence type="ECO:0000313" key="2">
    <source>
        <dbReference type="Proteomes" id="UP000887880"/>
    </source>
</evidence>
<protein>
    <submittedName>
        <fullName evidence="1">P4 protein</fullName>
    </submittedName>
</protein>
<reference evidence="1" key="1">
    <citation type="journal article" date="2020" name="Front. Microbiol.">
        <title>Virome Identification and Characterization of Fusarium sacchari and F. andiyazi: Causative Agents of Pokkah Boeng Disease in Sugarcane.</title>
        <authorList>
            <person name="Yao Z."/>
            <person name="Zou C."/>
            <person name="Peng N."/>
            <person name="Zhu Y."/>
            <person name="Bao Y."/>
            <person name="Zhou Q."/>
            <person name="Wu Q."/>
            <person name="Chen B."/>
            <person name="Zhang M."/>
        </authorList>
    </citation>
    <scope>NUCLEOTIDE SEQUENCE</scope>
    <source>
        <strain evidence="1">FZ04</strain>
    </source>
</reference>
<proteinExistence type="predicted"/>
<accession>A0A6G9IVA0</accession>
<dbReference type="EMBL" id="MN295967">
    <property type="protein sequence ID" value="QIQ28420.1"/>
    <property type="molecule type" value="Genomic_RNA"/>
</dbReference>
<sequence>MTTTYWKSFTECDALEAVREQELVKSTEYEHADVLHAFGLPVSSSSQIGACDQWTFTKAAEGSGPSQLATDLINAFGILCRHEFCDLPKKMTEQVSYRDYTEIVVANVSGQRTTYDNLQDHCDCYQVNIVSRHPQGQKHMPFVFLFWVYRNYLNNEIRVVMVETPRDYRPALRGAITSPISVCVRTVSTIHTLNLSGKINGTTFTMTPWSANKLLNCSVRDLRSNFEPTNNGASAKMKQGVLQHADVHPLFIYAHNSRDYEESASAAVDGGRSVQYVHYWHEYSDITASLPTNSAVCTATTAGEMHPANALYFGTNAGKQITGVCVAVRVRENGRYLYVVQRREKAVFVEANRIGVVPSARRELLERCFAVDQWGSIAIVTATKKPIVMHTAITNAIRNELLGTPETVTYVKHMASALSAITAVAQRVRSFKFEWEELGIATRMKWRHETLHSSGTLYVRQAVTPGTGLLGVLSPWQNANGPGSGNNNWDQTNEYWYPADGRSGVNKYTPMMYLDTGLSLLGRYMMQDYISDAYYLDATKVLLPKALRDDGVIGNAARYNVGPDMSEKLDVVVDIEYTPLPGGDDKLPTALGMVCTEDGELLDVAAEVQPLEVISNAGLLETVNGRLQPKGAIDNAIKTQAGAYMQLRKRAPEGQVWSHLAMLSVLATCSEQITLWAKGADNDAIFIKNARGPDKERTAWPTAKEAGRAMISEGELKDLGAEMPKFAVMAGRHNVSTQHHPGVEAALFALEGGLWRQNPDMRRAAFNTSTRCDKFLLEVCNRVFELDKTQGVDMSGWIDSVLDEMDNVGLASGYACYHWAVNKANELQAEQT</sequence>